<feature type="region of interest" description="Disordered" evidence="1">
    <location>
        <begin position="1"/>
        <end position="22"/>
    </location>
</feature>
<accession>A0A5A7QA27</accession>
<comment type="caution">
    <text evidence="2">The sequence shown here is derived from an EMBL/GenBank/DDBJ whole genome shotgun (WGS) entry which is preliminary data.</text>
</comment>
<evidence type="ECO:0000313" key="2">
    <source>
        <dbReference type="EMBL" id="GER41904.1"/>
    </source>
</evidence>
<evidence type="ECO:0000313" key="3">
    <source>
        <dbReference type="Proteomes" id="UP000325081"/>
    </source>
</evidence>
<feature type="compositionally biased region" description="Basic residues" evidence="1">
    <location>
        <begin position="1"/>
        <end position="11"/>
    </location>
</feature>
<sequence length="116" mass="13133">MVTRKVARRPARSQLWPLPRTQRALAPDSTVFRDACTQPKVQHQRARGRTGLGIRAWAARPRRLVVRWVNARETECVGLGAASSATDRMHVRGRRVPLILQNKGRNKNEETTATTE</sequence>
<name>A0A5A7QA27_STRAF</name>
<reference evidence="3" key="1">
    <citation type="journal article" date="2019" name="Curr. Biol.">
        <title>Genome Sequence of Striga asiatica Provides Insight into the Evolution of Plant Parasitism.</title>
        <authorList>
            <person name="Yoshida S."/>
            <person name="Kim S."/>
            <person name="Wafula E.K."/>
            <person name="Tanskanen J."/>
            <person name="Kim Y.M."/>
            <person name="Honaas L."/>
            <person name="Yang Z."/>
            <person name="Spallek T."/>
            <person name="Conn C.E."/>
            <person name="Ichihashi Y."/>
            <person name="Cheong K."/>
            <person name="Cui S."/>
            <person name="Der J.P."/>
            <person name="Gundlach H."/>
            <person name="Jiao Y."/>
            <person name="Hori C."/>
            <person name="Ishida J.K."/>
            <person name="Kasahara H."/>
            <person name="Kiba T."/>
            <person name="Kim M.S."/>
            <person name="Koo N."/>
            <person name="Laohavisit A."/>
            <person name="Lee Y.H."/>
            <person name="Lumba S."/>
            <person name="McCourt P."/>
            <person name="Mortimer J.C."/>
            <person name="Mutuku J.M."/>
            <person name="Nomura T."/>
            <person name="Sasaki-Sekimoto Y."/>
            <person name="Seto Y."/>
            <person name="Wang Y."/>
            <person name="Wakatake T."/>
            <person name="Sakakibara H."/>
            <person name="Demura T."/>
            <person name="Yamaguchi S."/>
            <person name="Yoneyama K."/>
            <person name="Manabe R.I."/>
            <person name="Nelson D.C."/>
            <person name="Schulman A.H."/>
            <person name="Timko M.P."/>
            <person name="dePamphilis C.W."/>
            <person name="Choi D."/>
            <person name="Shirasu K."/>
        </authorList>
    </citation>
    <scope>NUCLEOTIDE SEQUENCE [LARGE SCALE GENOMIC DNA]</scope>
    <source>
        <strain evidence="3">cv. UVA1</strain>
    </source>
</reference>
<dbReference type="Proteomes" id="UP000325081">
    <property type="component" value="Unassembled WGS sequence"/>
</dbReference>
<dbReference type="AlphaFoldDB" id="A0A5A7QA27"/>
<dbReference type="EMBL" id="BKCP01006184">
    <property type="protein sequence ID" value="GER41904.1"/>
    <property type="molecule type" value="Genomic_DNA"/>
</dbReference>
<evidence type="ECO:0000256" key="1">
    <source>
        <dbReference type="SAM" id="MobiDB-lite"/>
    </source>
</evidence>
<gene>
    <name evidence="2" type="ORF">STAS_18656</name>
</gene>
<keyword evidence="3" id="KW-1185">Reference proteome</keyword>
<protein>
    <submittedName>
        <fullName evidence="2">K-box region and MADS-box transcription factor family protein</fullName>
    </submittedName>
</protein>
<proteinExistence type="predicted"/>
<organism evidence="2 3">
    <name type="scientific">Striga asiatica</name>
    <name type="common">Asiatic witchweed</name>
    <name type="synonym">Buchnera asiatica</name>
    <dbReference type="NCBI Taxonomy" id="4170"/>
    <lineage>
        <taxon>Eukaryota</taxon>
        <taxon>Viridiplantae</taxon>
        <taxon>Streptophyta</taxon>
        <taxon>Embryophyta</taxon>
        <taxon>Tracheophyta</taxon>
        <taxon>Spermatophyta</taxon>
        <taxon>Magnoliopsida</taxon>
        <taxon>eudicotyledons</taxon>
        <taxon>Gunneridae</taxon>
        <taxon>Pentapetalae</taxon>
        <taxon>asterids</taxon>
        <taxon>lamiids</taxon>
        <taxon>Lamiales</taxon>
        <taxon>Orobanchaceae</taxon>
        <taxon>Buchnereae</taxon>
        <taxon>Striga</taxon>
    </lineage>
</organism>